<accession>W4FQ49</accession>
<reference evidence="11" key="1">
    <citation type="submission" date="2013-12" db="EMBL/GenBank/DDBJ databases">
        <title>The Genome Sequence of Aphanomyces astaci APO3.</title>
        <authorList>
            <consortium name="The Broad Institute Genomics Platform"/>
            <person name="Russ C."/>
            <person name="Tyler B."/>
            <person name="van West P."/>
            <person name="Dieguez-Uribeondo J."/>
            <person name="Young S.K."/>
            <person name="Zeng Q."/>
            <person name="Gargeya S."/>
            <person name="Fitzgerald M."/>
            <person name="Abouelleil A."/>
            <person name="Alvarado L."/>
            <person name="Chapman S.B."/>
            <person name="Gainer-Dewar J."/>
            <person name="Goldberg J."/>
            <person name="Griggs A."/>
            <person name="Gujja S."/>
            <person name="Hansen M."/>
            <person name="Howarth C."/>
            <person name="Imamovic A."/>
            <person name="Ireland A."/>
            <person name="Larimer J."/>
            <person name="McCowan C."/>
            <person name="Murphy C."/>
            <person name="Pearson M."/>
            <person name="Poon T.W."/>
            <person name="Priest M."/>
            <person name="Roberts A."/>
            <person name="Saif S."/>
            <person name="Shea T."/>
            <person name="Sykes S."/>
            <person name="Wortman J."/>
            <person name="Nusbaum C."/>
            <person name="Birren B."/>
        </authorList>
    </citation>
    <scope>NUCLEOTIDE SEQUENCE [LARGE SCALE GENOMIC DNA]</scope>
    <source>
        <strain evidence="11">APO3</strain>
    </source>
</reference>
<dbReference type="EMBL" id="KI913180">
    <property type="protein sequence ID" value="ETV69061.1"/>
    <property type="molecule type" value="Genomic_DNA"/>
</dbReference>
<dbReference type="PANTHER" id="PTHR21229:SF2">
    <property type="entry name" value="RE59932P"/>
    <property type="match status" value="1"/>
</dbReference>
<feature type="domain" description="CAND6/7 N-terminal" evidence="10">
    <location>
        <begin position="36"/>
        <end position="146"/>
    </location>
</feature>
<feature type="transmembrane region" description="Helical" evidence="7">
    <location>
        <begin position="378"/>
        <end position="397"/>
    </location>
</feature>
<organism evidence="11">
    <name type="scientific">Aphanomyces astaci</name>
    <name type="common">Crayfish plague agent</name>
    <dbReference type="NCBI Taxonomy" id="112090"/>
    <lineage>
        <taxon>Eukaryota</taxon>
        <taxon>Sar</taxon>
        <taxon>Stramenopiles</taxon>
        <taxon>Oomycota</taxon>
        <taxon>Saprolegniomycetes</taxon>
        <taxon>Saprolegniales</taxon>
        <taxon>Verrucalvaceae</taxon>
        <taxon>Aphanomyces</taxon>
    </lineage>
</organism>
<feature type="transmembrane region" description="Helical" evidence="7">
    <location>
        <begin position="206"/>
        <end position="223"/>
    </location>
</feature>
<evidence type="ECO:0000256" key="4">
    <source>
        <dbReference type="ARBA" id="ARBA00022989"/>
    </source>
</evidence>
<dbReference type="RefSeq" id="XP_009841520.1">
    <property type="nucleotide sequence ID" value="XM_009843218.1"/>
</dbReference>
<evidence type="ECO:0000256" key="2">
    <source>
        <dbReference type="ARBA" id="ARBA00022692"/>
    </source>
</evidence>
<keyword evidence="4 7" id="KW-1133">Transmembrane helix</keyword>
<dbReference type="GO" id="GO:0016020">
    <property type="term" value="C:membrane"/>
    <property type="evidence" value="ECO:0007669"/>
    <property type="project" value="UniProtKB-SubCell"/>
</dbReference>
<proteinExistence type="predicted"/>
<dbReference type="GO" id="GO:0005794">
    <property type="term" value="C:Golgi apparatus"/>
    <property type="evidence" value="ECO:0007669"/>
    <property type="project" value="TreeGrafter"/>
</dbReference>
<evidence type="ECO:0000259" key="9">
    <source>
        <dbReference type="Pfam" id="PF06814"/>
    </source>
</evidence>
<dbReference type="Pfam" id="PF06814">
    <property type="entry name" value="GOST_TM"/>
    <property type="match status" value="1"/>
</dbReference>
<feature type="transmembrane region" description="Helical" evidence="7">
    <location>
        <begin position="164"/>
        <end position="185"/>
    </location>
</feature>
<evidence type="ECO:0000256" key="8">
    <source>
        <dbReference type="SAM" id="SignalP"/>
    </source>
</evidence>
<evidence type="ECO:0000256" key="7">
    <source>
        <dbReference type="SAM" id="Phobius"/>
    </source>
</evidence>
<keyword evidence="2 7" id="KW-0812">Transmembrane</keyword>
<dbReference type="PANTHER" id="PTHR21229">
    <property type="entry name" value="LUNG SEVEN TRANSMEMBRANE RECEPTOR"/>
    <property type="match status" value="1"/>
</dbReference>
<feature type="transmembrane region" description="Helical" evidence="7">
    <location>
        <begin position="311"/>
        <end position="331"/>
    </location>
</feature>
<feature type="transmembrane region" description="Helical" evidence="7">
    <location>
        <begin position="273"/>
        <end position="291"/>
    </location>
</feature>
<protein>
    <recommendedName>
        <fullName evidence="12">Intimal thickness related receptor IRP domain-containing protein</fullName>
    </recommendedName>
</protein>
<sequence length="463" mass="52484">MTHRSMVHQALAAMLVLVCCMTLPVVDGLKQKWSFTEETRRQFLIERFGFDVGGHMDVQVEIPHLSQAPRSSLLFVHEDELVEDAAAYFTQPYNEDLCLLDNQTATDRMDFADNTTWHLSHTVATPGFYYLLFAHCGDTDTSLTFSMDASFLNPNANYLSSGDALVPLIYLLTSVIFGTGVVLWARTLHRNALHIHHIHHMMTGLLLLKVVSTFCESMRFFYMKSHGDTLTSWNVVFYIFMFLKGMAMFVVILLIGTGWSILKQHLNRTEKRIVFVVLLLQVANNVAVVVLQESSVGTQAWVRWRDAMHLLDILCCCAILFPIVWSIRQLRETAQVDGKAQINLRKLTQFRGFYVAVVTYVYFTRIALYLLAASLPYTMTWVTVAVAEVAALAFYAYTGKKFQPQTAHPYLALHTQVDLDEFGLDDNEDFDVSTRDLSPRRGNPTGASSTKSVVNTTPHFQHV</sequence>
<evidence type="ECO:0000256" key="6">
    <source>
        <dbReference type="SAM" id="MobiDB-lite"/>
    </source>
</evidence>
<feature type="chain" id="PRO_5004840601" description="Intimal thickness related receptor IRP domain-containing protein" evidence="8">
    <location>
        <begin position="29"/>
        <end position="463"/>
    </location>
</feature>
<evidence type="ECO:0000256" key="5">
    <source>
        <dbReference type="ARBA" id="ARBA00023136"/>
    </source>
</evidence>
<feature type="domain" description="GOST seven transmembrane" evidence="9">
    <location>
        <begin position="169"/>
        <end position="382"/>
    </location>
</feature>
<evidence type="ECO:0000259" key="10">
    <source>
        <dbReference type="Pfam" id="PF21904"/>
    </source>
</evidence>
<dbReference type="OrthoDB" id="29657at2759"/>
<dbReference type="GeneID" id="20817197"/>
<dbReference type="InterPro" id="IPR009637">
    <property type="entry name" value="GPR107/GPR108-like"/>
</dbReference>
<evidence type="ECO:0008006" key="12">
    <source>
        <dbReference type="Google" id="ProtNLM"/>
    </source>
</evidence>
<dbReference type="InterPro" id="IPR053937">
    <property type="entry name" value="GOST_TM"/>
</dbReference>
<feature type="compositionally biased region" description="Polar residues" evidence="6">
    <location>
        <begin position="445"/>
        <end position="463"/>
    </location>
</feature>
<dbReference type="Pfam" id="PF21904">
    <property type="entry name" value="CAND6-7_N"/>
    <property type="match status" value="1"/>
</dbReference>
<evidence type="ECO:0000256" key="3">
    <source>
        <dbReference type="ARBA" id="ARBA00022729"/>
    </source>
</evidence>
<keyword evidence="5 7" id="KW-0472">Membrane</keyword>
<dbReference type="InterPro" id="IPR054103">
    <property type="entry name" value="CAND6-7_N"/>
</dbReference>
<name>W4FQ49_APHAT</name>
<feature type="region of interest" description="Disordered" evidence="6">
    <location>
        <begin position="432"/>
        <end position="463"/>
    </location>
</feature>
<evidence type="ECO:0000313" key="11">
    <source>
        <dbReference type="EMBL" id="ETV69061.1"/>
    </source>
</evidence>
<evidence type="ECO:0000256" key="1">
    <source>
        <dbReference type="ARBA" id="ARBA00004141"/>
    </source>
</evidence>
<feature type="signal peptide" evidence="8">
    <location>
        <begin position="1"/>
        <end position="28"/>
    </location>
</feature>
<gene>
    <name evidence="11" type="ORF">H257_15201</name>
</gene>
<comment type="subcellular location">
    <subcellularLocation>
        <location evidence="1">Membrane</location>
        <topology evidence="1">Multi-pass membrane protein</topology>
    </subcellularLocation>
</comment>
<feature type="transmembrane region" description="Helical" evidence="7">
    <location>
        <begin position="235"/>
        <end position="261"/>
    </location>
</feature>
<keyword evidence="3 8" id="KW-0732">Signal</keyword>
<dbReference type="AlphaFoldDB" id="W4FQ49"/>
<feature type="transmembrane region" description="Helical" evidence="7">
    <location>
        <begin position="352"/>
        <end position="372"/>
    </location>
</feature>
<dbReference type="VEuPathDB" id="FungiDB:H257_15201"/>